<proteinExistence type="predicted"/>
<accession>A0A2U2BUR2</accession>
<dbReference type="EMBL" id="QEXV01000003">
    <property type="protein sequence ID" value="PWE17748.1"/>
    <property type="molecule type" value="Genomic_DNA"/>
</dbReference>
<gene>
    <name evidence="1" type="ORF">DDZ18_08830</name>
</gene>
<dbReference type="RefSeq" id="WP_109252979.1">
    <property type="nucleotide sequence ID" value="NZ_QEXV01000003.1"/>
</dbReference>
<dbReference type="OrthoDB" id="2081681at2"/>
<name>A0A2U2BUR2_9PROT</name>
<evidence type="ECO:0000313" key="2">
    <source>
        <dbReference type="Proteomes" id="UP000245168"/>
    </source>
</evidence>
<dbReference type="AlphaFoldDB" id="A0A2U2BUR2"/>
<sequence>MDTITLEAAALVVAGFAFLLSLFNTVMAERRQSIQTKLNKRLLAREEKAAREEVSADVRARLIGGGSMTRLRVWNQGKAAARNVEVYSISEGLPVAKNDLTGKFPMARLEQHSSVDLAVAVSLGTPRKHEVGLRWEHEGGDVVEKVTEVTL</sequence>
<evidence type="ECO:0000313" key="1">
    <source>
        <dbReference type="EMBL" id="PWE17748.1"/>
    </source>
</evidence>
<organism evidence="1 2">
    <name type="scientific">Marinicauda salina</name>
    <dbReference type="NCBI Taxonomy" id="2135793"/>
    <lineage>
        <taxon>Bacteria</taxon>
        <taxon>Pseudomonadati</taxon>
        <taxon>Pseudomonadota</taxon>
        <taxon>Alphaproteobacteria</taxon>
        <taxon>Maricaulales</taxon>
        <taxon>Maricaulaceae</taxon>
        <taxon>Marinicauda</taxon>
    </lineage>
</organism>
<protein>
    <submittedName>
        <fullName evidence="1">Uncharacterized protein</fullName>
    </submittedName>
</protein>
<reference evidence="2" key="1">
    <citation type="submission" date="2018-05" db="EMBL/GenBank/DDBJ databases">
        <authorList>
            <person name="Liu B.-T."/>
        </authorList>
    </citation>
    <scope>NUCLEOTIDE SEQUENCE [LARGE SCALE GENOMIC DNA]</scope>
    <source>
        <strain evidence="2">WD6-1</strain>
    </source>
</reference>
<dbReference type="Proteomes" id="UP000245168">
    <property type="component" value="Unassembled WGS sequence"/>
</dbReference>
<comment type="caution">
    <text evidence="1">The sequence shown here is derived from an EMBL/GenBank/DDBJ whole genome shotgun (WGS) entry which is preliminary data.</text>
</comment>
<keyword evidence="2" id="KW-1185">Reference proteome</keyword>